<dbReference type="OrthoDB" id="8443793at2"/>
<dbReference type="EMBL" id="WXYQ01000006">
    <property type="protein sequence ID" value="NBG95845.1"/>
    <property type="molecule type" value="Genomic_DNA"/>
</dbReference>
<gene>
    <name evidence="2" type="ORF">GTQ45_08870</name>
</gene>
<keyword evidence="3" id="KW-1185">Reference proteome</keyword>
<evidence type="ECO:0000313" key="3">
    <source>
        <dbReference type="Proteomes" id="UP000470384"/>
    </source>
</evidence>
<protein>
    <submittedName>
        <fullName evidence="2">DUF177 domain-containing protein</fullName>
    </submittedName>
</protein>
<organism evidence="2 3">
    <name type="scientific">Pyruvatibacter mobilis</name>
    <dbReference type="NCBI Taxonomy" id="1712261"/>
    <lineage>
        <taxon>Bacteria</taxon>
        <taxon>Pseudomonadati</taxon>
        <taxon>Pseudomonadota</taxon>
        <taxon>Alphaproteobacteria</taxon>
        <taxon>Hyphomicrobiales</taxon>
        <taxon>Parvibaculaceae</taxon>
        <taxon>Pyruvatibacter</taxon>
    </lineage>
</organism>
<dbReference type="RefSeq" id="WP_160587727.1">
    <property type="nucleotide sequence ID" value="NZ_BMHN01000001.1"/>
</dbReference>
<dbReference type="Proteomes" id="UP000470384">
    <property type="component" value="Unassembled WGS sequence"/>
</dbReference>
<evidence type="ECO:0000256" key="1">
    <source>
        <dbReference type="SAM" id="MobiDB-lite"/>
    </source>
</evidence>
<evidence type="ECO:0000313" key="2">
    <source>
        <dbReference type="EMBL" id="NBG95845.1"/>
    </source>
</evidence>
<name>A0A845QB13_9HYPH</name>
<dbReference type="GeneID" id="300654548"/>
<dbReference type="AlphaFoldDB" id="A0A845QB13"/>
<feature type="region of interest" description="Disordered" evidence="1">
    <location>
        <begin position="110"/>
        <end position="134"/>
    </location>
</feature>
<feature type="compositionally biased region" description="Acidic residues" evidence="1">
    <location>
        <begin position="110"/>
        <end position="123"/>
    </location>
</feature>
<proteinExistence type="predicted"/>
<reference evidence="2 3" key="1">
    <citation type="journal article" date="2016" name="Int. J. Syst. Evol. Microbiol.">
        <title>Pyruvatibacter mobilis gen. nov., sp. nov., a marine bacterium from the culture broth of Picochlorum sp. 122.</title>
        <authorList>
            <person name="Wang G."/>
            <person name="Tang M."/>
            <person name="Wu H."/>
            <person name="Dai S."/>
            <person name="Li T."/>
            <person name="Chen C."/>
            <person name="He H."/>
            <person name="Fan J."/>
            <person name="Xiang W."/>
            <person name="Li X."/>
        </authorList>
    </citation>
    <scope>NUCLEOTIDE SEQUENCE [LARGE SCALE GENOMIC DNA]</scope>
    <source>
        <strain evidence="2 3">GYP-11</strain>
    </source>
</reference>
<sequence length="185" mass="19848">MVKKANQTAPEFSFPVDIASLPQDGVRHVLEPNEKERAAIAKRLELQALPRLTVEIDVTPSRGKGALLQGRLEADVVQTCVVSLDAVPAQVSDRFEVRFLPAELIEDVSPGEDLELSSEEDAPEPLGGPNGTSFDAGEVAVQYLSLALDPYPRLPDAVIPEEAVSEGEPSPFAVLEALKTDGKPQ</sequence>
<accession>A0A845QB13</accession>
<comment type="caution">
    <text evidence="2">The sequence shown here is derived from an EMBL/GenBank/DDBJ whole genome shotgun (WGS) entry which is preliminary data.</text>
</comment>